<dbReference type="SUPFAM" id="SSF50182">
    <property type="entry name" value="Sm-like ribonucleoproteins"/>
    <property type="match status" value="1"/>
</dbReference>
<dbReference type="GO" id="GO:0097525">
    <property type="term" value="C:spliceosomal snRNP complex"/>
    <property type="evidence" value="ECO:0007669"/>
    <property type="project" value="UniProtKB-ARBA"/>
</dbReference>
<dbReference type="InterPro" id="IPR001163">
    <property type="entry name" value="Sm_dom_euk/arc"/>
</dbReference>
<dbReference type="Pfam" id="PF01423">
    <property type="entry name" value="LSM"/>
    <property type="match status" value="1"/>
</dbReference>
<evidence type="ECO:0000313" key="8">
    <source>
        <dbReference type="Proteomes" id="UP001338582"/>
    </source>
</evidence>
<evidence type="ECO:0000256" key="4">
    <source>
        <dbReference type="SAM" id="MobiDB-lite"/>
    </source>
</evidence>
<dbReference type="PROSITE" id="PS52002">
    <property type="entry name" value="SM"/>
    <property type="match status" value="1"/>
</dbReference>
<feature type="domain" description="Sm" evidence="6">
    <location>
        <begin position="86"/>
        <end position="158"/>
    </location>
</feature>
<keyword evidence="2" id="KW-0539">Nucleus</keyword>
<evidence type="ECO:0000256" key="2">
    <source>
        <dbReference type="ARBA" id="ARBA00023242"/>
    </source>
</evidence>
<comment type="subcellular location">
    <subcellularLocation>
        <location evidence="1">Nucleus</location>
    </subcellularLocation>
</comment>
<dbReference type="GeneID" id="88175856"/>
<proteinExistence type="predicted"/>
<feature type="signal peptide" evidence="5">
    <location>
        <begin position="1"/>
        <end position="16"/>
    </location>
</feature>
<keyword evidence="8" id="KW-1185">Reference proteome</keyword>
<organism evidence="7 8">
    <name type="scientific">Australozyma saopauloensis</name>
    <dbReference type="NCBI Taxonomy" id="291208"/>
    <lineage>
        <taxon>Eukaryota</taxon>
        <taxon>Fungi</taxon>
        <taxon>Dikarya</taxon>
        <taxon>Ascomycota</taxon>
        <taxon>Saccharomycotina</taxon>
        <taxon>Pichiomycetes</taxon>
        <taxon>Metschnikowiaceae</taxon>
        <taxon>Australozyma</taxon>
    </lineage>
</organism>
<evidence type="ECO:0000259" key="6">
    <source>
        <dbReference type="PROSITE" id="PS52002"/>
    </source>
</evidence>
<feature type="compositionally biased region" description="Basic residues" evidence="4">
    <location>
        <begin position="187"/>
        <end position="197"/>
    </location>
</feature>
<reference evidence="7 8" key="1">
    <citation type="submission" date="2023-10" db="EMBL/GenBank/DDBJ databases">
        <title>Draft Genome Sequence of Candida saopaulonensis from a very Premature Infant with Sepsis.</title>
        <authorList>
            <person name="Ning Y."/>
            <person name="Dai R."/>
            <person name="Xiao M."/>
            <person name="Xu Y."/>
            <person name="Yan Q."/>
            <person name="Zhang L."/>
        </authorList>
    </citation>
    <scope>NUCLEOTIDE SEQUENCE [LARGE SCALE GENOMIC DNA]</scope>
    <source>
        <strain evidence="7 8">19XY460</strain>
    </source>
</reference>
<evidence type="ECO:0000256" key="5">
    <source>
        <dbReference type="SAM" id="SignalP"/>
    </source>
</evidence>
<dbReference type="InterPro" id="IPR047575">
    <property type="entry name" value="Sm"/>
</dbReference>
<feature type="region of interest" description="Disordered" evidence="4">
    <location>
        <begin position="173"/>
        <end position="197"/>
    </location>
</feature>
<dbReference type="SMART" id="SM00651">
    <property type="entry name" value="Sm"/>
    <property type="match status" value="1"/>
</dbReference>
<name>A0AAX4HGG5_9ASCO</name>
<dbReference type="Proteomes" id="UP001338582">
    <property type="component" value="Chromosome 6"/>
</dbReference>
<evidence type="ECO:0000256" key="1">
    <source>
        <dbReference type="ARBA" id="ARBA00004123"/>
    </source>
</evidence>
<dbReference type="PANTHER" id="PTHR23338">
    <property type="entry name" value="SMALL NUCLEAR RIBONUCLEOPROTEIN SM"/>
    <property type="match status" value="1"/>
</dbReference>
<dbReference type="InterPro" id="IPR027141">
    <property type="entry name" value="LSm4/Sm_D1/D3"/>
</dbReference>
<keyword evidence="3" id="KW-0687">Ribonucleoprotein</keyword>
<dbReference type="EMBL" id="CP138899">
    <property type="protein sequence ID" value="WPK27409.1"/>
    <property type="molecule type" value="Genomic_DNA"/>
</dbReference>
<feature type="chain" id="PRO_5043735633" description="Sm domain-containing protein" evidence="5">
    <location>
        <begin position="17"/>
        <end position="197"/>
    </location>
</feature>
<protein>
    <recommendedName>
        <fullName evidence="6">Sm domain-containing protein</fullName>
    </recommendedName>
</protein>
<dbReference type="GO" id="GO:0006396">
    <property type="term" value="P:RNA processing"/>
    <property type="evidence" value="ECO:0007669"/>
    <property type="project" value="InterPro"/>
</dbReference>
<evidence type="ECO:0000313" key="7">
    <source>
        <dbReference type="EMBL" id="WPK27409.1"/>
    </source>
</evidence>
<dbReference type="KEGG" id="asau:88175856"/>
<accession>A0AAX4HGG5</accession>
<dbReference type="InterPro" id="IPR010920">
    <property type="entry name" value="LSM_dom_sf"/>
</dbReference>
<dbReference type="AlphaFoldDB" id="A0AAX4HGG5"/>
<sequence>MSTVFSFLLLPHISSTISTNNFTFPTTTTTTTTIPTIDNVEPLITQKQKLQQPPPVLKQKFHPKLQSSHPQSPFITSRFSTMKLVRFLMNLPSATNQSVTVELKNGTSVNGQLLSCTPLMNVSLKNIKLIQPHQDPQLMQYMNIRGNQIRQIILPDELNIEGLLAKSSMRIKGAGAGPGKVVSDRKKPFKKGGKRGF</sequence>
<dbReference type="GO" id="GO:0003723">
    <property type="term" value="F:RNA binding"/>
    <property type="evidence" value="ECO:0007669"/>
    <property type="project" value="InterPro"/>
</dbReference>
<dbReference type="Gene3D" id="2.30.30.100">
    <property type="match status" value="1"/>
</dbReference>
<keyword evidence="5" id="KW-0732">Signal</keyword>
<evidence type="ECO:0000256" key="3">
    <source>
        <dbReference type="ARBA" id="ARBA00023274"/>
    </source>
</evidence>
<gene>
    <name evidence="7" type="ORF">PUMCH_004796</name>
</gene>
<dbReference type="RefSeq" id="XP_062879787.1">
    <property type="nucleotide sequence ID" value="XM_063023717.1"/>
</dbReference>